<dbReference type="Proteomes" id="UP000215703">
    <property type="component" value="Chromosome"/>
</dbReference>
<gene>
    <name evidence="2" type="ORF">CIT37_13310</name>
</gene>
<dbReference type="Gene3D" id="3.40.50.2300">
    <property type="match status" value="2"/>
</dbReference>
<dbReference type="CDD" id="cd06325">
    <property type="entry name" value="PBP1_ABC_unchar_transporter"/>
    <property type="match status" value="1"/>
</dbReference>
<dbReference type="Pfam" id="PF04392">
    <property type="entry name" value="ABC_sub_bind"/>
    <property type="match status" value="1"/>
</dbReference>
<dbReference type="AlphaFoldDB" id="A0A2U8P5R4"/>
<feature type="region of interest" description="Disordered" evidence="1">
    <location>
        <begin position="1"/>
        <end position="25"/>
    </location>
</feature>
<dbReference type="KEGG" id="bot:CIT37_13310"/>
<dbReference type="PANTHER" id="PTHR35271">
    <property type="entry name" value="ABC TRANSPORTER, SUBSTRATE-BINDING LIPOPROTEIN-RELATED"/>
    <property type="match status" value="1"/>
</dbReference>
<reference evidence="2 3" key="1">
    <citation type="journal article" date="2014" name="Int. J. Syst. Evol. Microbiol.">
        <title>Bradyrhizobium ottawaense sp. nov., a symbiotic nitrogen fixing bacterium from root nodules of soybeans in Canada.</title>
        <authorList>
            <person name="Yu X."/>
            <person name="Cloutier S."/>
            <person name="Tambong J.T."/>
            <person name="Bromfield E.S."/>
        </authorList>
    </citation>
    <scope>NUCLEOTIDE SEQUENCE [LARGE SCALE GENOMIC DNA]</scope>
    <source>
        <strain evidence="2 3">OO99</strain>
    </source>
</reference>
<dbReference type="InterPro" id="IPR007487">
    <property type="entry name" value="ABC_transpt-TYRBP-like"/>
</dbReference>
<evidence type="ECO:0000256" key="1">
    <source>
        <dbReference type="SAM" id="MobiDB-lite"/>
    </source>
</evidence>
<organism evidence="2 3">
    <name type="scientific">Bradyrhizobium ottawaense</name>
    <dbReference type="NCBI Taxonomy" id="931866"/>
    <lineage>
        <taxon>Bacteria</taxon>
        <taxon>Pseudomonadati</taxon>
        <taxon>Pseudomonadota</taxon>
        <taxon>Alphaproteobacteria</taxon>
        <taxon>Hyphomicrobiales</taxon>
        <taxon>Nitrobacteraceae</taxon>
        <taxon>Bradyrhizobium</taxon>
    </lineage>
</organism>
<evidence type="ECO:0000313" key="3">
    <source>
        <dbReference type="Proteomes" id="UP000215703"/>
    </source>
</evidence>
<dbReference type="PANTHER" id="PTHR35271:SF1">
    <property type="entry name" value="ABC TRANSPORTER, SUBSTRATE-BINDING LIPOPROTEIN"/>
    <property type="match status" value="1"/>
</dbReference>
<accession>A0A2U8P5R4</accession>
<protein>
    <submittedName>
        <fullName evidence="2">ABC transporter substrate-binding protein</fullName>
    </submittedName>
</protein>
<evidence type="ECO:0000313" key="2">
    <source>
        <dbReference type="EMBL" id="AWL93070.1"/>
    </source>
</evidence>
<dbReference type="EMBL" id="CP029425">
    <property type="protein sequence ID" value="AWL93070.1"/>
    <property type="molecule type" value="Genomic_DNA"/>
</dbReference>
<reference evidence="2 3" key="2">
    <citation type="journal article" date="2017" name="Syst. Appl. Microbiol.">
        <title>Soybeans inoculated with root zone soils of Canadian native legumes harbour diverse and novel Bradyrhizobium spp. that possess agricultural potential.</title>
        <authorList>
            <person name="Bromfield E.S.P."/>
            <person name="Cloutier S."/>
            <person name="Tambong J.T."/>
            <person name="Tran Thi T.V."/>
        </authorList>
    </citation>
    <scope>NUCLEOTIDE SEQUENCE [LARGE SCALE GENOMIC DNA]</scope>
    <source>
        <strain evidence="2 3">OO99</strain>
    </source>
</reference>
<sequence>MGHCGRSPEGQFRTHVPQQARPYSLKNPPVLTSQCELKERHMARSVTRRALLTTASLVAIGAVVHAQRSQPWRVALVTSGQGDRIIGWFREALEAKGYREGKDLIFELREAKGHYALLPKLVEDLVALKPDIIIAEATPAIAAAQRATSTTPIIMAPATDPIGSGFVRSFAKPGGNITGVANMFGDLTAKTLDIIRLLFPKVRKIGVLTSNNPTHPALADVAARSAGVIGISAQRFVAPNPEDVEKAFADMQAAECEIVYVLADPPRPSLPSIALKYRLPTVYQVTNYPDLGGLMAYGPDIKALFVLAADHVDRILKGANAADLPVEQPTKFQFVINLQTAKALHLAVPEQVLLLADRVIE</sequence>
<proteinExistence type="predicted"/>
<name>A0A2U8P5R4_9BRAD</name>